<dbReference type="InterPro" id="IPR000192">
    <property type="entry name" value="Aminotrans_V_dom"/>
</dbReference>
<evidence type="ECO:0000259" key="1">
    <source>
        <dbReference type="Pfam" id="PF00266"/>
    </source>
</evidence>
<organism evidence="2 3">
    <name type="scientific">Candidatus Ornithomonoglobus merdipullorum</name>
    <dbReference type="NCBI Taxonomy" id="2840895"/>
    <lineage>
        <taxon>Bacteria</taxon>
        <taxon>Bacillati</taxon>
        <taxon>Bacillota</taxon>
        <taxon>Clostridia</taxon>
        <taxon>Candidatus Ornithomonoglobus</taxon>
    </lineage>
</organism>
<dbReference type="EMBL" id="DVNB01000082">
    <property type="protein sequence ID" value="HIU57668.1"/>
    <property type="molecule type" value="Genomic_DNA"/>
</dbReference>
<accession>A0A9D1SFF7</accession>
<protein>
    <submittedName>
        <fullName evidence="2">Aminotransferase class V-fold PLP-dependent enzyme</fullName>
    </submittedName>
</protein>
<evidence type="ECO:0000313" key="2">
    <source>
        <dbReference type="EMBL" id="HIU57668.1"/>
    </source>
</evidence>
<comment type="caution">
    <text evidence="2">The sequence shown here is derived from an EMBL/GenBank/DDBJ whole genome shotgun (WGS) entry which is preliminary data.</text>
</comment>
<reference evidence="2" key="2">
    <citation type="journal article" date="2021" name="PeerJ">
        <title>Extensive microbial diversity within the chicken gut microbiome revealed by metagenomics and culture.</title>
        <authorList>
            <person name="Gilroy R."/>
            <person name="Ravi A."/>
            <person name="Getino M."/>
            <person name="Pursley I."/>
            <person name="Horton D.L."/>
            <person name="Alikhan N.F."/>
            <person name="Baker D."/>
            <person name="Gharbi K."/>
            <person name="Hall N."/>
            <person name="Watson M."/>
            <person name="Adriaenssens E.M."/>
            <person name="Foster-Nyarko E."/>
            <person name="Jarju S."/>
            <person name="Secka A."/>
            <person name="Antonio M."/>
            <person name="Oren A."/>
            <person name="Chaudhuri R.R."/>
            <person name="La Ragione R."/>
            <person name="Hildebrand F."/>
            <person name="Pallen M.J."/>
        </authorList>
    </citation>
    <scope>NUCLEOTIDE SEQUENCE</scope>
    <source>
        <strain evidence="2">USAMLcec3-3695</strain>
    </source>
</reference>
<feature type="domain" description="Aminotransferase class V" evidence="1">
    <location>
        <begin position="5"/>
        <end position="362"/>
    </location>
</feature>
<proteinExistence type="predicted"/>
<reference evidence="2" key="1">
    <citation type="submission" date="2020-10" db="EMBL/GenBank/DDBJ databases">
        <authorList>
            <person name="Gilroy R."/>
        </authorList>
    </citation>
    <scope>NUCLEOTIDE SEQUENCE</scope>
    <source>
        <strain evidence="2">USAMLcec3-3695</strain>
    </source>
</reference>
<sequence length="376" mass="40556">MSIMIYLDNAATTRRKPRHVYRAMLYESIFGGGNAGRGSGVLSLGAVRTIIKAQEAAAELFGIEDESNIVFTQNATYALNTAILGTLEKNDHLLVTVMDHNSVLRPASLHGNYSVAGADSIGYVSPASVRRRLTDKTKLVACTHVSNVCGTVEPVREIARAAHSRGALFLLDCSQSAGSMDVKANEICADMMACPGHKGLMGPMGTGILYIKEPQRVKAVITGGTGSESEYMTQPETMPDKFHCGTMNTPAIAGLNEGIRFVLREGAENIGAHEKLLADEFRLNLMNIGGITVYGRGDTGITSFNINGIESAETARLIGDNFAVRAGYHCAPLAHRALGSENGGSVRVSFGYFNTRREMKKLTDKIMHIMRDIKRV</sequence>
<evidence type="ECO:0000313" key="3">
    <source>
        <dbReference type="Proteomes" id="UP000824109"/>
    </source>
</evidence>
<dbReference type="PANTHER" id="PTHR43586:SF4">
    <property type="entry name" value="ISOPENICILLIN N EPIMERASE"/>
    <property type="match status" value="1"/>
</dbReference>
<keyword evidence="2" id="KW-0032">Aminotransferase</keyword>
<dbReference type="Pfam" id="PF00266">
    <property type="entry name" value="Aminotran_5"/>
    <property type="match status" value="1"/>
</dbReference>
<dbReference type="Proteomes" id="UP000824109">
    <property type="component" value="Unassembled WGS sequence"/>
</dbReference>
<name>A0A9D1SFF7_9FIRM</name>
<dbReference type="Gene3D" id="3.40.640.10">
    <property type="entry name" value="Type I PLP-dependent aspartate aminotransferase-like (Major domain)"/>
    <property type="match status" value="1"/>
</dbReference>
<dbReference type="AlphaFoldDB" id="A0A9D1SFF7"/>
<dbReference type="InterPro" id="IPR015421">
    <property type="entry name" value="PyrdxlP-dep_Trfase_major"/>
</dbReference>
<dbReference type="PANTHER" id="PTHR43586">
    <property type="entry name" value="CYSTEINE DESULFURASE"/>
    <property type="match status" value="1"/>
</dbReference>
<gene>
    <name evidence="2" type="ORF">IAA61_07675</name>
</gene>
<keyword evidence="2" id="KW-0808">Transferase</keyword>
<dbReference type="InterPro" id="IPR015424">
    <property type="entry name" value="PyrdxlP-dep_Trfase"/>
</dbReference>
<dbReference type="Gene3D" id="3.90.1150.10">
    <property type="entry name" value="Aspartate Aminotransferase, domain 1"/>
    <property type="match status" value="1"/>
</dbReference>
<dbReference type="SUPFAM" id="SSF53383">
    <property type="entry name" value="PLP-dependent transferases"/>
    <property type="match status" value="1"/>
</dbReference>
<dbReference type="GO" id="GO:0008483">
    <property type="term" value="F:transaminase activity"/>
    <property type="evidence" value="ECO:0007669"/>
    <property type="project" value="UniProtKB-KW"/>
</dbReference>
<dbReference type="InterPro" id="IPR015422">
    <property type="entry name" value="PyrdxlP-dep_Trfase_small"/>
</dbReference>